<dbReference type="EMBL" id="JARPTC010000016">
    <property type="protein sequence ID" value="MDO7787735.1"/>
    <property type="molecule type" value="Genomic_DNA"/>
</dbReference>
<dbReference type="AlphaFoldDB" id="A0AAW7ZEN0"/>
<sequence>MNKLDDGSISGLSMEHQFTFECKTACMGRCCNSITILLDPWDIEIMARQLNITGREFLAEYCKYDFSPELKWPYVRLKHAEDGPCIFMLEDGRCEIYTARSRNCRTYPIGRAVRFEQDGKKIERVFMVDKMDFCLGHKCEKSWTVKEWLDDAECEKFYELSDLYLELIHYATSQLNSRVWMNRNIAQMLMPLLYGPDLLRNKLGLSEEYLSHEEFYRRRIKALKVILMDIAAGFGYGPVERAEEGMGLGGSIMDRIKELLVKG</sequence>
<dbReference type="PANTHER" id="PTHR35866">
    <property type="entry name" value="PUTATIVE-RELATED"/>
    <property type="match status" value="1"/>
</dbReference>
<accession>A0AAW7ZEN0</accession>
<name>A0AAW7ZEN0_9FIRM</name>
<protein>
    <submittedName>
        <fullName evidence="1">YkgJ family cysteine cluster protein</fullName>
    </submittedName>
</protein>
<dbReference type="InterPro" id="IPR005358">
    <property type="entry name" value="Puta_zinc/iron-chelating_dom"/>
</dbReference>
<evidence type="ECO:0000313" key="1">
    <source>
        <dbReference type="EMBL" id="MDO7787735.1"/>
    </source>
</evidence>
<keyword evidence="2" id="KW-1185">Reference proteome</keyword>
<dbReference type="Pfam" id="PF03692">
    <property type="entry name" value="CxxCxxCC"/>
    <property type="match status" value="1"/>
</dbReference>
<reference evidence="1" key="1">
    <citation type="journal article" date="2023" name="J. Hazard. Mater.">
        <title>Anaerobic biodegradation of pyrene and benzo[a]pyrene by a new sulfate-reducing Desulforamulus aquiferis strain DSA.</title>
        <authorList>
            <person name="Zhang Z."/>
            <person name="Sun J."/>
            <person name="Gong X."/>
            <person name="Wang C."/>
            <person name="Wang H."/>
        </authorList>
    </citation>
    <scope>NUCLEOTIDE SEQUENCE</scope>
    <source>
        <strain evidence="1">DSA</strain>
    </source>
</reference>
<evidence type="ECO:0000313" key="2">
    <source>
        <dbReference type="Proteomes" id="UP001172911"/>
    </source>
</evidence>
<comment type="caution">
    <text evidence="1">The sequence shown here is derived from an EMBL/GenBank/DDBJ whole genome shotgun (WGS) entry which is preliminary data.</text>
</comment>
<dbReference type="PANTHER" id="PTHR35866:SF1">
    <property type="entry name" value="YKGJ FAMILY CYSTEINE CLUSTER PROTEIN"/>
    <property type="match status" value="1"/>
</dbReference>
<gene>
    <name evidence="1" type="ORF">P6N53_10950</name>
</gene>
<dbReference type="Proteomes" id="UP001172911">
    <property type="component" value="Unassembled WGS sequence"/>
</dbReference>
<proteinExistence type="predicted"/>
<organism evidence="1 2">
    <name type="scientific">Desulforamulus aquiferis</name>
    <dbReference type="NCBI Taxonomy" id="1397668"/>
    <lineage>
        <taxon>Bacteria</taxon>
        <taxon>Bacillati</taxon>
        <taxon>Bacillota</taxon>
        <taxon>Clostridia</taxon>
        <taxon>Eubacteriales</taxon>
        <taxon>Peptococcaceae</taxon>
        <taxon>Desulforamulus</taxon>
    </lineage>
</organism>
<reference evidence="1" key="2">
    <citation type="submission" date="2023-03" db="EMBL/GenBank/DDBJ databases">
        <authorList>
            <person name="Zhang Z."/>
        </authorList>
    </citation>
    <scope>NUCLEOTIDE SEQUENCE</scope>
    <source>
        <strain evidence="1">DSA</strain>
    </source>
</reference>